<dbReference type="PANTHER" id="PTHR46033:SF80">
    <property type="entry name" value="PROTEIN MAIN-LIKE 2-LIKE"/>
    <property type="match status" value="1"/>
</dbReference>
<feature type="compositionally biased region" description="Acidic residues" evidence="2">
    <location>
        <begin position="567"/>
        <end position="579"/>
    </location>
</feature>
<feature type="region of interest" description="Disordered" evidence="2">
    <location>
        <begin position="567"/>
        <end position="670"/>
    </location>
</feature>
<dbReference type="InterPro" id="IPR019557">
    <property type="entry name" value="AminoTfrase-like_pln_mobile"/>
</dbReference>
<gene>
    <name evidence="4" type="ORF">RHSIM_RhsimUnG0001300</name>
</gene>
<comment type="caution">
    <text evidence="4">The sequence shown here is derived from an EMBL/GenBank/DDBJ whole genome shotgun (WGS) entry which is preliminary data.</text>
</comment>
<dbReference type="AlphaFoldDB" id="A0A834FXI2"/>
<dbReference type="Proteomes" id="UP000626092">
    <property type="component" value="Unassembled WGS sequence"/>
</dbReference>
<keyword evidence="5" id="KW-1185">Reference proteome</keyword>
<proteinExistence type="predicted"/>
<evidence type="ECO:0000256" key="2">
    <source>
        <dbReference type="SAM" id="MobiDB-lite"/>
    </source>
</evidence>
<reference evidence="4" key="1">
    <citation type="submission" date="2019-11" db="EMBL/GenBank/DDBJ databases">
        <authorList>
            <person name="Liu Y."/>
            <person name="Hou J."/>
            <person name="Li T.-Q."/>
            <person name="Guan C.-H."/>
            <person name="Wu X."/>
            <person name="Wu H.-Z."/>
            <person name="Ling F."/>
            <person name="Zhang R."/>
            <person name="Shi X.-G."/>
            <person name="Ren J.-P."/>
            <person name="Chen E.-F."/>
            <person name="Sun J.-M."/>
        </authorList>
    </citation>
    <scope>NUCLEOTIDE SEQUENCE</scope>
    <source>
        <strain evidence="4">Adult_tree_wgs_1</strain>
        <tissue evidence="4">Leaves</tissue>
    </source>
</reference>
<dbReference type="InterPro" id="IPR044824">
    <property type="entry name" value="MAIN-like"/>
</dbReference>
<dbReference type="PANTHER" id="PTHR46033">
    <property type="entry name" value="PROTEIN MAIN-LIKE 2"/>
    <property type="match status" value="1"/>
</dbReference>
<accession>A0A834FXI2</accession>
<feature type="domain" description="Aminotransferase-like plant mobile" evidence="3">
    <location>
        <begin position="130"/>
        <end position="210"/>
    </location>
</feature>
<name>A0A834FXI2_RHOSS</name>
<dbReference type="GO" id="GO:0010073">
    <property type="term" value="P:meristem maintenance"/>
    <property type="evidence" value="ECO:0007669"/>
    <property type="project" value="InterPro"/>
</dbReference>
<feature type="region of interest" description="Disordered" evidence="2">
    <location>
        <begin position="440"/>
        <end position="461"/>
    </location>
</feature>
<feature type="compositionally biased region" description="Acidic residues" evidence="2">
    <location>
        <begin position="591"/>
        <end position="629"/>
    </location>
</feature>
<organism evidence="4 5">
    <name type="scientific">Rhododendron simsii</name>
    <name type="common">Sims's rhododendron</name>
    <dbReference type="NCBI Taxonomy" id="118357"/>
    <lineage>
        <taxon>Eukaryota</taxon>
        <taxon>Viridiplantae</taxon>
        <taxon>Streptophyta</taxon>
        <taxon>Embryophyta</taxon>
        <taxon>Tracheophyta</taxon>
        <taxon>Spermatophyta</taxon>
        <taxon>Magnoliopsida</taxon>
        <taxon>eudicotyledons</taxon>
        <taxon>Gunneridae</taxon>
        <taxon>Pentapetalae</taxon>
        <taxon>asterids</taxon>
        <taxon>Ericales</taxon>
        <taxon>Ericaceae</taxon>
        <taxon>Ericoideae</taxon>
        <taxon>Rhodoreae</taxon>
        <taxon>Rhododendron</taxon>
    </lineage>
</organism>
<dbReference type="EMBL" id="WJXA01000019">
    <property type="protein sequence ID" value="KAF7117137.1"/>
    <property type="molecule type" value="Genomic_DNA"/>
</dbReference>
<evidence type="ECO:0000256" key="1">
    <source>
        <dbReference type="SAM" id="Coils"/>
    </source>
</evidence>
<protein>
    <recommendedName>
        <fullName evidence="3">Aminotransferase-like plant mobile domain-containing protein</fullName>
    </recommendedName>
</protein>
<feature type="region of interest" description="Disordered" evidence="2">
    <location>
        <begin position="487"/>
        <end position="529"/>
    </location>
</feature>
<keyword evidence="1" id="KW-0175">Coiled coil</keyword>
<evidence type="ECO:0000259" key="3">
    <source>
        <dbReference type="Pfam" id="PF10536"/>
    </source>
</evidence>
<feature type="compositionally biased region" description="Low complexity" evidence="2">
    <location>
        <begin position="520"/>
        <end position="529"/>
    </location>
</feature>
<dbReference type="Pfam" id="PF10536">
    <property type="entry name" value="PMD"/>
    <property type="match status" value="1"/>
</dbReference>
<feature type="coiled-coil region" evidence="1">
    <location>
        <begin position="920"/>
        <end position="947"/>
    </location>
</feature>
<evidence type="ECO:0000313" key="4">
    <source>
        <dbReference type="EMBL" id="KAF7117137.1"/>
    </source>
</evidence>
<sequence length="985" mass="107913">MARDDMEQGSKAIMHTPIRALPADEWRRAPYLGGPSDSFWREAEAFVPETDIPEDPLFLTPEVTHEEADLIIPSSVLRFRVERGDIPYCFVNYEAVSQAPAHWGDWVESVLSNTDFVHTLRASRALEPVRLSTELSIRKNNTNLDLMISRWSKDTHTFVFPWGDGGPTLQDTAVLMRLSTRGSVALDPSNLSPADARLVERLRKAYTEAGKYGSRFDREGRVRAPPKSGKTSWGCWLRYFFKDLPPPGTVPPAGQASEFYGKISTKPWGKRIDDADAFFPRPYAEPVEGALPTSFFSEDDRVVDFQTEGVSVSASALAAFAAACPCSLPALCAEGARSVLYRPDRVARQFGYDQGAPGQAPPLKSYVESLRRFTRAFVGELTEGFTVVVLPRNDRETSFTANNRLAWRRNLDSFINYVRGVPEIPPFSDVYHRDVSLRSPKARQPGWRGKKSYWAPPTATPAASRGITIAEPISTVIPPRLTRAKAKEKTSLQEQGPQLKRLRKGAPTRAARAPSPEEIPASVASVDSSLDDSAPLSQLFKLPRATQSSPGGTSVVAGKQVVVDLAEEESAGTDSDSEGGDGRNSGGVESSDADGSGDDDGDENLGDDEEGGSAEDENEENEGGNDGDGDEGRNGGGGVGEDLGADTTHPVVEEDEEETEESSLIPRRRVPTEGFLSVPDINQLAPEAVPPPLVRPDAMKSAFDLFHRRVNVPPAYDLAAHFQAHDAAVALTNLTSAEVFADLQDDTLISLETPQVGLAAGNFAEGSSSLAGGVILQQHTEASTSHGQEVVGDDSDVRVVEPPATEEEEILSNEAFFGQFRLTRDETSFLSFIRDRFPHTFFKVRGLYSLTMGRMQLQCLHHFLTSIKEIRVCDLDLSQIEEIGQTVQNFDKLGLDIWWVYKELDAAKIMRENDKLWRRCEGAKAALGEAQAALAKARDAVATAEAVVEERRQAYERMAEEARLGDRLIDVPLCDADPFLKNIFG</sequence>
<evidence type="ECO:0000313" key="5">
    <source>
        <dbReference type="Proteomes" id="UP000626092"/>
    </source>
</evidence>